<dbReference type="EMBL" id="SRRZ01000037">
    <property type="protein sequence ID" value="NQE34694.1"/>
    <property type="molecule type" value="Genomic_DNA"/>
</dbReference>
<evidence type="ECO:0000256" key="1">
    <source>
        <dbReference type="SAM" id="MobiDB-lite"/>
    </source>
</evidence>
<dbReference type="InterPro" id="IPR023346">
    <property type="entry name" value="Lysozyme-like_dom_sf"/>
</dbReference>
<dbReference type="Proteomes" id="UP000702425">
    <property type="component" value="Unassembled WGS sequence"/>
</dbReference>
<evidence type="ECO:0008006" key="4">
    <source>
        <dbReference type="Google" id="ProtNLM"/>
    </source>
</evidence>
<dbReference type="SUPFAM" id="SSF53955">
    <property type="entry name" value="Lysozyme-like"/>
    <property type="match status" value="1"/>
</dbReference>
<comment type="caution">
    <text evidence="2">The sequence shown here is derived from an EMBL/GenBank/DDBJ whole genome shotgun (WGS) entry which is preliminary data.</text>
</comment>
<evidence type="ECO:0000313" key="3">
    <source>
        <dbReference type="Proteomes" id="UP000702425"/>
    </source>
</evidence>
<accession>A0ABX2CWA0</accession>
<dbReference type="Gene3D" id="1.10.530.10">
    <property type="match status" value="1"/>
</dbReference>
<evidence type="ECO:0000313" key="2">
    <source>
        <dbReference type="EMBL" id="NQE34694.1"/>
    </source>
</evidence>
<organism evidence="2 3">
    <name type="scientific">Microcoleus asticus IPMA8</name>
    <dbReference type="NCBI Taxonomy" id="2563858"/>
    <lineage>
        <taxon>Bacteria</taxon>
        <taxon>Bacillati</taxon>
        <taxon>Cyanobacteriota</taxon>
        <taxon>Cyanophyceae</taxon>
        <taxon>Oscillatoriophycideae</taxon>
        <taxon>Oscillatoriales</taxon>
        <taxon>Microcoleaceae</taxon>
        <taxon>Microcoleus</taxon>
        <taxon>Microcoleus asticus</taxon>
    </lineage>
</organism>
<dbReference type="RefSeq" id="WP_172187452.1">
    <property type="nucleotide sequence ID" value="NZ_CAWPPK010000249.1"/>
</dbReference>
<protein>
    <recommendedName>
        <fullName evidence="4">Lysozyme</fullName>
    </recommendedName>
</protein>
<gene>
    <name evidence="2" type="ORF">E5S67_02422</name>
</gene>
<keyword evidence="3" id="KW-1185">Reference proteome</keyword>
<name>A0ABX2CWA0_9CYAN</name>
<proteinExistence type="predicted"/>
<feature type="region of interest" description="Disordered" evidence="1">
    <location>
        <begin position="146"/>
        <end position="195"/>
    </location>
</feature>
<reference evidence="2 3" key="1">
    <citation type="journal article" date="2020" name="Sci. Rep.">
        <title>A novel cyanobacterial geosmin producer, revising GeoA distribution and dispersion patterns in Bacteria.</title>
        <authorList>
            <person name="Churro C."/>
            <person name="Semedo-Aguiar A.P."/>
            <person name="Silva A.D."/>
            <person name="Pereira-Leal J.B."/>
            <person name="Leite R.B."/>
        </authorList>
    </citation>
    <scope>NUCLEOTIDE SEQUENCE [LARGE SCALE GENOMIC DNA]</scope>
    <source>
        <strain evidence="2 3">IPMA8</strain>
    </source>
</reference>
<feature type="compositionally biased region" description="Basic and acidic residues" evidence="1">
    <location>
        <begin position="164"/>
        <end position="178"/>
    </location>
</feature>
<sequence>MYAPEHLGSHLQPISDIELIRLWVERKSPRSKRFSSQAANRFRLFVAKPLAEVTLTDVETFAAAMRSRKLPPGFYKQTLLALKSLFAFGQQTGILPATIPLHGWPMRQRRQLSKRLRFRISWTLLICLCFFLGRMTPRLLWAQSVSPESSPAPKRLPEVAAIDSPDKGEDNIERDRSPETTTLNSPEPIQDKRLDSIGPERRVKAFLDTIASAEGTASPDGYRTQYTGTKFVSFQDHPREMRCGRRYGKKLCSDAAGRYQFLSTTWDRFAKKFGVRDFSPENQDLMAIELIREKGALEDIEAGRLESAVRKLAYIWPSFRRYGGSVESSMPTLEAMYLQNLGIYRQGLVVSN</sequence>
<dbReference type="CDD" id="cd00736">
    <property type="entry name" value="lambda_lys-like"/>
    <property type="match status" value="1"/>
</dbReference>